<reference evidence="1 2" key="1">
    <citation type="submission" date="2020-03" db="EMBL/GenBank/DDBJ databases">
        <title>Draft genome sequence of environmentally isolated cultures.</title>
        <authorList>
            <person name="Wilson H.S."/>
            <person name="De Leon M.E."/>
        </authorList>
    </citation>
    <scope>NUCLEOTIDE SEQUENCE [LARGE SCALE GENOMIC DNA]</scope>
    <source>
        <strain evidence="1 2">HSC-31F16</strain>
    </source>
</reference>
<name>A0ABX0L9N9_9NEIS</name>
<dbReference type="Proteomes" id="UP001515641">
    <property type="component" value="Unassembled WGS sequence"/>
</dbReference>
<organism evidence="1 2">
    <name type="scientific">Chromobacterium fluminis</name>
    <dbReference type="NCBI Taxonomy" id="3044269"/>
    <lineage>
        <taxon>Bacteria</taxon>
        <taxon>Pseudomonadati</taxon>
        <taxon>Pseudomonadota</taxon>
        <taxon>Betaproteobacteria</taxon>
        <taxon>Neisseriales</taxon>
        <taxon>Chromobacteriaceae</taxon>
        <taxon>Chromobacterium</taxon>
    </lineage>
</organism>
<keyword evidence="2" id="KW-1185">Reference proteome</keyword>
<comment type="caution">
    <text evidence="1">The sequence shown here is derived from an EMBL/GenBank/DDBJ whole genome shotgun (WGS) entry which is preliminary data.</text>
</comment>
<gene>
    <name evidence="1" type="ORF">HA052_20905</name>
</gene>
<dbReference type="EMBL" id="JAAOMA010000038">
    <property type="protein sequence ID" value="NHR07651.1"/>
    <property type="molecule type" value="Genomic_DNA"/>
</dbReference>
<proteinExistence type="predicted"/>
<dbReference type="Pfam" id="PF02924">
    <property type="entry name" value="HDPD"/>
    <property type="match status" value="1"/>
</dbReference>
<dbReference type="InterPro" id="IPR004195">
    <property type="entry name" value="Head_decoration_D"/>
</dbReference>
<protein>
    <submittedName>
        <fullName evidence="1">Head decoration protein</fullName>
    </submittedName>
</protein>
<dbReference type="RefSeq" id="WP_166453423.1">
    <property type="nucleotide sequence ID" value="NZ_JAAOMA010000038.1"/>
</dbReference>
<sequence>MTYVAQTPLQEQWHAGGFLVSEAHGRRSRDRGTFASGTKALPGAVLGKQTVGTTAAAAALGTNTGNGTFGAITLSAGAIAGAYAVEFDDATHFVVSDPTGKQVGHGTVGAAFAAGGIGFTITAGGTAFVAADSFTVTVAQGSGKWVPCTSTATDGSQIAAGISFGYVDATLLDTPGTVVTRSCEVNASELVWDASMSQGNIAAALAQLTALGIIAR</sequence>
<evidence type="ECO:0000313" key="1">
    <source>
        <dbReference type="EMBL" id="NHR07651.1"/>
    </source>
</evidence>
<accession>A0ABX0L9N9</accession>
<evidence type="ECO:0000313" key="2">
    <source>
        <dbReference type="Proteomes" id="UP001515641"/>
    </source>
</evidence>